<evidence type="ECO:0000256" key="1">
    <source>
        <dbReference type="ARBA" id="ARBA00022737"/>
    </source>
</evidence>
<feature type="region of interest" description="Disordered" evidence="4">
    <location>
        <begin position="1212"/>
        <end position="1233"/>
    </location>
</feature>
<dbReference type="InterPro" id="IPR031352">
    <property type="entry name" value="SesA"/>
</dbReference>
<reference evidence="8" key="1">
    <citation type="submission" date="2021-03" db="EMBL/GenBank/DDBJ databases">
        <authorList>
            <person name="Tagirdzhanova G."/>
        </authorList>
    </citation>
    <scope>NUCLEOTIDE SEQUENCE</scope>
</reference>
<dbReference type="SMART" id="SM00248">
    <property type="entry name" value="ANK"/>
    <property type="match status" value="13"/>
</dbReference>
<name>A0A8H3FX73_9LECA</name>
<dbReference type="EMBL" id="CAJPDS010000063">
    <property type="protein sequence ID" value="CAF9932464.1"/>
    <property type="molecule type" value="Genomic_DNA"/>
</dbReference>
<accession>A0A8H3FX73</accession>
<feature type="repeat" description="ANK" evidence="3">
    <location>
        <begin position="893"/>
        <end position="930"/>
    </location>
</feature>
<feature type="repeat" description="ANK" evidence="3">
    <location>
        <begin position="964"/>
        <end position="1000"/>
    </location>
</feature>
<feature type="repeat" description="ANK" evidence="3">
    <location>
        <begin position="860"/>
        <end position="892"/>
    </location>
</feature>
<proteinExistence type="predicted"/>
<evidence type="ECO:0000256" key="3">
    <source>
        <dbReference type="PROSITE-ProRule" id="PRU00023"/>
    </source>
</evidence>
<organism evidence="8 9">
    <name type="scientific">Heterodermia speciosa</name>
    <dbReference type="NCBI Taxonomy" id="116794"/>
    <lineage>
        <taxon>Eukaryota</taxon>
        <taxon>Fungi</taxon>
        <taxon>Dikarya</taxon>
        <taxon>Ascomycota</taxon>
        <taxon>Pezizomycotina</taxon>
        <taxon>Lecanoromycetes</taxon>
        <taxon>OSLEUM clade</taxon>
        <taxon>Lecanoromycetidae</taxon>
        <taxon>Caliciales</taxon>
        <taxon>Physciaceae</taxon>
        <taxon>Heterodermia</taxon>
    </lineage>
</organism>
<feature type="repeat" description="ANK" evidence="3">
    <location>
        <begin position="1140"/>
        <end position="1172"/>
    </location>
</feature>
<dbReference type="Pfam" id="PF12796">
    <property type="entry name" value="Ank_2"/>
    <property type="match status" value="4"/>
</dbReference>
<feature type="repeat" description="ANK" evidence="3">
    <location>
        <begin position="759"/>
        <end position="791"/>
    </location>
</feature>
<feature type="compositionally biased region" description="Basic and acidic residues" evidence="4">
    <location>
        <begin position="1212"/>
        <end position="1227"/>
    </location>
</feature>
<dbReference type="PANTHER" id="PTHR24173">
    <property type="entry name" value="ANKYRIN REPEAT CONTAINING"/>
    <property type="match status" value="1"/>
</dbReference>
<dbReference type="PROSITE" id="PS50088">
    <property type="entry name" value="ANK_REPEAT"/>
    <property type="match status" value="12"/>
</dbReference>
<evidence type="ECO:0000259" key="6">
    <source>
        <dbReference type="Pfam" id="PF22939"/>
    </source>
</evidence>
<evidence type="ECO:0008006" key="10">
    <source>
        <dbReference type="Google" id="ProtNLM"/>
    </source>
</evidence>
<dbReference type="Pfam" id="PF17107">
    <property type="entry name" value="SesA"/>
    <property type="match status" value="1"/>
</dbReference>
<feature type="repeat" description="ANK" evidence="3">
    <location>
        <begin position="796"/>
        <end position="825"/>
    </location>
</feature>
<evidence type="ECO:0000259" key="5">
    <source>
        <dbReference type="Pfam" id="PF17107"/>
    </source>
</evidence>
<dbReference type="Proteomes" id="UP000664521">
    <property type="component" value="Unassembled WGS sequence"/>
</dbReference>
<keyword evidence="2 3" id="KW-0040">ANK repeat</keyword>
<dbReference type="Pfam" id="PF22939">
    <property type="entry name" value="WHD_GPIID"/>
    <property type="match status" value="1"/>
</dbReference>
<dbReference type="Gene3D" id="3.40.50.300">
    <property type="entry name" value="P-loop containing nucleotide triphosphate hydrolases"/>
    <property type="match status" value="1"/>
</dbReference>
<dbReference type="PRINTS" id="PR01415">
    <property type="entry name" value="ANKYRIN"/>
</dbReference>
<dbReference type="OrthoDB" id="674604at2759"/>
<dbReference type="Gene3D" id="1.25.40.20">
    <property type="entry name" value="Ankyrin repeat-containing domain"/>
    <property type="match status" value="6"/>
</dbReference>
<sequence length="1233" mass="136836">MSGAEVISILNLISSIITIVNQIEKVYDASTDRRGLPETFREALARLPLVRATLESAKEPFEKGEVDEASYTGVIQIVEACQSKVHKLESIIQETIPADGASLLKRYYEAVKALGKGNKVEKLVKGILRDVQLLAGERCMRIATASQQKQISQAITDVSALPSSVPEHVFQDSAFAANNLGPGTQANALRGNIALGGHTAHDTAKQYIADGGTVNIEASDQTDMRDCLSAVFLTDPNDDREALKQTKGSRVEGTCTWIKDHEVYKSWLSSDSGLLWLAGGPGKGKTMISIYLAEDLEQSVKNSHNTMLLQYFCDSKDQRRNTATAILRGLIFQLLQTRALLFTHILPSYQIQKQSLFLESSFQSLWRIFEAMLRDPVLGKTYCVLDGMDECEKNSLYMILDKFKKLFRTNPRTFQFNLIIASRDEPKAIPQLLLGFPRMRLDPDADTEINQDIGSFIEAKVNELSILGQYPPQLSEHIKKTFRDRAQGTFLWVGIVANELRNCSRTEVVKYLDLFPPGLDEIYARTLLQVELHRRETAARLLRWIVMALRPLTLPELSVALGISVDPSTIHFSPTDIAKDQVSWCGNILTVTGDEVNLIHQSAKDYLLRKDVDSNPELESFRVKEEIANTEIAGRCFDYLQEGALAGGPVDLEEDKAHLNKFPLLSYAAVSWPTHARSLARSEDMFNLSNPFYQENSKVLHSWLQTHPEGSRWLKPRYPYTLLHIASYFDVLPLAENILTKEQSQHKMGHLFLMKQDGRGNTALYIAATMEHESVTRLLLQAGADINTKGRTFIETALHGASKSGHKLMVQLLLGHRADTGARDYLGQTALHSAARTGHGAVVQLLLSNGADVEARDDGSRRTALHFAAEMGHDAVVRLLLESGADIEAKNKNQKTALHFAAQARGYCEGPGRTVRVLLEHGANIEARDNDQRTALHWAAKSGKYLVVQLLLKSNADVEAKNNRNQTALHLATIRNLRGEYKDMVLLLLNHGADIEARDNDQGTALHWAAGSGSKSVVQLLLKYNADVEAKNKYNQTALHLATVGNLRGGYKDVVLLLLDHEADTEARDNDQGTALHWAAGSGSKSVVQLLLKYNADVEAKNKYNQTALHLATQGDLWRIQGVVQLLLDHGADIEAKTPQKRTALHFAAMGEGEGTVRLLLENGANASAQDSWGQTPLDLAKNELSSKAKDRELWLEGAEAKSREATIRLLREHTSSLQDRNADPEMKRRRKG</sequence>
<feature type="repeat" description="ANK" evidence="3">
    <location>
        <begin position="1071"/>
        <end position="1103"/>
    </location>
</feature>
<dbReference type="PANTHER" id="PTHR24173:SF74">
    <property type="entry name" value="ANKYRIN REPEAT DOMAIN-CONTAINING PROTEIN 16"/>
    <property type="match status" value="1"/>
</dbReference>
<protein>
    <recommendedName>
        <fullName evidence="10">NACHT-NTPase and P-loop NTPases N-terminal domain-containing protein</fullName>
    </recommendedName>
</protein>
<dbReference type="SUPFAM" id="SSF52540">
    <property type="entry name" value="P-loop containing nucleoside triphosphate hydrolases"/>
    <property type="match status" value="1"/>
</dbReference>
<dbReference type="AlphaFoldDB" id="A0A8H3FX73"/>
<feature type="domain" description="GPI inositol-deacylase winged helix" evidence="6">
    <location>
        <begin position="533"/>
        <end position="615"/>
    </location>
</feature>
<keyword evidence="9" id="KW-1185">Reference proteome</keyword>
<feature type="repeat" description="ANK" evidence="3">
    <location>
        <begin position="1001"/>
        <end position="1033"/>
    </location>
</feature>
<feature type="repeat" description="ANK" evidence="3">
    <location>
        <begin position="1034"/>
        <end position="1070"/>
    </location>
</feature>
<evidence type="ECO:0000256" key="2">
    <source>
        <dbReference type="ARBA" id="ARBA00023043"/>
    </source>
</evidence>
<feature type="domain" description="Nephrocystin 3-like N-terminal" evidence="7">
    <location>
        <begin position="253"/>
        <end position="423"/>
    </location>
</feature>
<dbReference type="InterPro" id="IPR036770">
    <property type="entry name" value="Ankyrin_rpt-contain_sf"/>
</dbReference>
<dbReference type="Pfam" id="PF00023">
    <property type="entry name" value="Ank"/>
    <property type="match status" value="3"/>
</dbReference>
<keyword evidence="1" id="KW-0677">Repeat</keyword>
<dbReference type="Pfam" id="PF24883">
    <property type="entry name" value="NPHP3_N"/>
    <property type="match status" value="1"/>
</dbReference>
<evidence type="ECO:0000313" key="9">
    <source>
        <dbReference type="Proteomes" id="UP000664521"/>
    </source>
</evidence>
<feature type="repeat" description="ANK" evidence="3">
    <location>
        <begin position="931"/>
        <end position="963"/>
    </location>
</feature>
<feature type="repeat" description="ANK" evidence="3">
    <location>
        <begin position="826"/>
        <end position="858"/>
    </location>
</feature>
<gene>
    <name evidence="8" type="ORF">HETSPECPRED_008367</name>
</gene>
<dbReference type="SUPFAM" id="SSF48403">
    <property type="entry name" value="Ankyrin repeat"/>
    <property type="match status" value="2"/>
</dbReference>
<dbReference type="InterPro" id="IPR056884">
    <property type="entry name" value="NPHP3-like_N"/>
</dbReference>
<dbReference type="InterPro" id="IPR002110">
    <property type="entry name" value="Ankyrin_rpt"/>
</dbReference>
<evidence type="ECO:0000259" key="7">
    <source>
        <dbReference type="Pfam" id="PF24883"/>
    </source>
</evidence>
<feature type="repeat" description="ANK" evidence="3">
    <location>
        <begin position="1104"/>
        <end position="1139"/>
    </location>
</feature>
<evidence type="ECO:0000313" key="8">
    <source>
        <dbReference type="EMBL" id="CAF9932464.1"/>
    </source>
</evidence>
<dbReference type="InterPro" id="IPR027417">
    <property type="entry name" value="P-loop_NTPase"/>
</dbReference>
<dbReference type="PROSITE" id="PS50297">
    <property type="entry name" value="ANK_REP_REGION"/>
    <property type="match status" value="10"/>
</dbReference>
<feature type="domain" description="NACHT-NTPase and P-loop NTPases N-terminal" evidence="5">
    <location>
        <begin position="13"/>
        <end position="134"/>
    </location>
</feature>
<comment type="caution">
    <text evidence="8">The sequence shown here is derived from an EMBL/GenBank/DDBJ whole genome shotgun (WGS) entry which is preliminary data.</text>
</comment>
<evidence type="ECO:0000256" key="4">
    <source>
        <dbReference type="SAM" id="MobiDB-lite"/>
    </source>
</evidence>
<dbReference type="InterPro" id="IPR054471">
    <property type="entry name" value="GPIID_WHD"/>
</dbReference>